<dbReference type="AlphaFoldDB" id="A0A6J4JGX0"/>
<feature type="non-terminal residue" evidence="2">
    <location>
        <position position="1"/>
    </location>
</feature>
<feature type="compositionally biased region" description="Basic residues" evidence="1">
    <location>
        <begin position="47"/>
        <end position="64"/>
    </location>
</feature>
<sequence length="108" mass="12299">HHGGDPARAPPPRRGRLGDGPGHHRRRDRHHGRSPRVLHPGLLLRSGRPRQGRHRRREGPHRRPLGPPGRPRRPQPGPGGRHREGHGQLDAPVLQPHAGDHRDRRRRL</sequence>
<protein>
    <submittedName>
        <fullName evidence="2">Uncharacterized protein</fullName>
    </submittedName>
</protein>
<gene>
    <name evidence="2" type="ORF">AVDCRST_MAG83-3560</name>
</gene>
<dbReference type="EMBL" id="CADCTE010000196">
    <property type="protein sequence ID" value="CAA9276056.1"/>
    <property type="molecule type" value="Genomic_DNA"/>
</dbReference>
<feature type="non-terminal residue" evidence="2">
    <location>
        <position position="108"/>
    </location>
</feature>
<accession>A0A6J4JGX0</accession>
<evidence type="ECO:0000256" key="1">
    <source>
        <dbReference type="SAM" id="MobiDB-lite"/>
    </source>
</evidence>
<feature type="compositionally biased region" description="Pro residues" evidence="1">
    <location>
        <begin position="65"/>
        <end position="77"/>
    </location>
</feature>
<reference evidence="2" key="1">
    <citation type="submission" date="2020-02" db="EMBL/GenBank/DDBJ databases">
        <authorList>
            <person name="Meier V. D."/>
        </authorList>
    </citation>
    <scope>NUCLEOTIDE SEQUENCE</scope>
    <source>
        <strain evidence="2">AVDCRST_MAG83</strain>
    </source>
</reference>
<name>A0A6J4JGX0_9MICC</name>
<feature type="region of interest" description="Disordered" evidence="1">
    <location>
        <begin position="1"/>
        <end position="108"/>
    </location>
</feature>
<evidence type="ECO:0000313" key="2">
    <source>
        <dbReference type="EMBL" id="CAA9276056.1"/>
    </source>
</evidence>
<proteinExistence type="predicted"/>
<organism evidence="2">
    <name type="scientific">uncultured Arthrobacter sp</name>
    <dbReference type="NCBI Taxonomy" id="114050"/>
    <lineage>
        <taxon>Bacteria</taxon>
        <taxon>Bacillati</taxon>
        <taxon>Actinomycetota</taxon>
        <taxon>Actinomycetes</taxon>
        <taxon>Micrococcales</taxon>
        <taxon>Micrococcaceae</taxon>
        <taxon>Arthrobacter</taxon>
        <taxon>environmental samples</taxon>
    </lineage>
</organism>
<feature type="compositionally biased region" description="Basic residues" evidence="1">
    <location>
        <begin position="23"/>
        <end position="36"/>
    </location>
</feature>